<name>A0ABR0W8B6_REHGL</name>
<proteinExistence type="inferred from homology"/>
<dbReference type="SUPFAM" id="SSF158745">
    <property type="entry name" value="LanC-like"/>
    <property type="match status" value="1"/>
</dbReference>
<evidence type="ECO:0008006" key="4">
    <source>
        <dbReference type="Google" id="ProtNLM"/>
    </source>
</evidence>
<dbReference type="Gene3D" id="1.50.10.10">
    <property type="match status" value="1"/>
</dbReference>
<evidence type="ECO:0000313" key="2">
    <source>
        <dbReference type="EMBL" id="KAK6142574.1"/>
    </source>
</evidence>
<dbReference type="Proteomes" id="UP001318860">
    <property type="component" value="Unassembled WGS sequence"/>
</dbReference>
<comment type="caution">
    <text evidence="2">The sequence shown here is derived from an EMBL/GenBank/DDBJ whole genome shotgun (WGS) entry which is preliminary data.</text>
</comment>
<gene>
    <name evidence="2" type="ORF">DH2020_022922</name>
</gene>
<protein>
    <recommendedName>
        <fullName evidence="4">LanC-like protein</fullName>
    </recommendedName>
</protein>
<dbReference type="EMBL" id="JABTTQ020000013">
    <property type="protein sequence ID" value="KAK6142574.1"/>
    <property type="molecule type" value="Genomic_DNA"/>
</dbReference>
<organism evidence="2 3">
    <name type="scientific">Rehmannia glutinosa</name>
    <name type="common">Chinese foxglove</name>
    <dbReference type="NCBI Taxonomy" id="99300"/>
    <lineage>
        <taxon>Eukaryota</taxon>
        <taxon>Viridiplantae</taxon>
        <taxon>Streptophyta</taxon>
        <taxon>Embryophyta</taxon>
        <taxon>Tracheophyta</taxon>
        <taxon>Spermatophyta</taxon>
        <taxon>Magnoliopsida</taxon>
        <taxon>eudicotyledons</taxon>
        <taxon>Gunneridae</taxon>
        <taxon>Pentapetalae</taxon>
        <taxon>asterids</taxon>
        <taxon>lamiids</taxon>
        <taxon>Lamiales</taxon>
        <taxon>Orobanchaceae</taxon>
        <taxon>Rehmannieae</taxon>
        <taxon>Rehmannia</taxon>
    </lineage>
</organism>
<dbReference type="Pfam" id="PF05147">
    <property type="entry name" value="LANC_like"/>
    <property type="match status" value="2"/>
</dbReference>
<dbReference type="PRINTS" id="PR01951">
    <property type="entry name" value="LANCEUKARYTE"/>
</dbReference>
<dbReference type="PANTHER" id="PTHR12736">
    <property type="entry name" value="LANC-LIKE PROTEIN"/>
    <property type="match status" value="1"/>
</dbReference>
<reference evidence="2 3" key="1">
    <citation type="journal article" date="2021" name="Comput. Struct. Biotechnol. J.">
        <title>De novo genome assembly of the potent medicinal plant Rehmannia glutinosa using nanopore technology.</title>
        <authorList>
            <person name="Ma L."/>
            <person name="Dong C."/>
            <person name="Song C."/>
            <person name="Wang X."/>
            <person name="Zheng X."/>
            <person name="Niu Y."/>
            <person name="Chen S."/>
            <person name="Feng W."/>
        </authorList>
    </citation>
    <scope>NUCLEOTIDE SEQUENCE [LARGE SCALE GENOMIC DNA]</scope>
    <source>
        <strain evidence="2">DH-2019</strain>
    </source>
</reference>
<evidence type="ECO:0000256" key="1">
    <source>
        <dbReference type="ARBA" id="ARBA00007179"/>
    </source>
</evidence>
<sequence>MADRYFPNEMPDFVPENPKLLEEEVKDKHGRIEIHPQGTQDSLVKLLSLPYSTLSQQLQRAALDLKETIVVETWGLSGQRVEDFTLYSGTLGTAVLLFKSFQVTRNKNDLNLCLEIVKACDCVFYAIQIRLSKDHPDELLYGRAGYLWTCLFLNKHLGKETLASTSMDAIIRGIIKKGRTLGKRGGSPLMFEWYGERYWGAAHGLAGIMHVLMEFELASDELEDVKGTLRYMIRNRFPSGNYPASEEDKKRDVLVHWCHGAPGIALTLIKAAEVFGDKEFLEAAMDAAEVVWNRGLLKRVGICHGISGNAYVFLSLYRLTGIVEYLYRAKAFACFLLDRAHMLMSTGELHGGDNPYSLFEGIGEWLIFSLTWFNRKMPDFQLMNSDNLCM</sequence>
<dbReference type="PRINTS" id="PR01950">
    <property type="entry name" value="LANCSUPER"/>
</dbReference>
<accession>A0ABR0W8B6</accession>
<comment type="similarity">
    <text evidence="1">Belongs to the LanC-like protein family.</text>
</comment>
<dbReference type="SMART" id="SM01260">
    <property type="entry name" value="LANC_like"/>
    <property type="match status" value="1"/>
</dbReference>
<dbReference type="InterPro" id="IPR020464">
    <property type="entry name" value="LanC-like_prot_euk"/>
</dbReference>
<keyword evidence="3" id="KW-1185">Reference proteome</keyword>
<dbReference type="InterPro" id="IPR012341">
    <property type="entry name" value="6hp_glycosidase-like_sf"/>
</dbReference>
<evidence type="ECO:0000313" key="3">
    <source>
        <dbReference type="Proteomes" id="UP001318860"/>
    </source>
</evidence>
<dbReference type="CDD" id="cd04794">
    <property type="entry name" value="euk_LANCL"/>
    <property type="match status" value="1"/>
</dbReference>
<dbReference type="InterPro" id="IPR007822">
    <property type="entry name" value="LANC-like"/>
</dbReference>
<dbReference type="PANTHER" id="PTHR12736:SF22">
    <property type="entry name" value="LANC-LIKE PROTEIN GCL2"/>
    <property type="match status" value="1"/>
</dbReference>